<keyword evidence="1" id="KW-1133">Transmembrane helix</keyword>
<name>A0ABS9BH62_9BACT</name>
<protein>
    <recommendedName>
        <fullName evidence="4">Magnesium citrate secondary transporter</fullName>
    </recommendedName>
</protein>
<keyword evidence="1" id="KW-0472">Membrane</keyword>
<reference evidence="2 3" key="1">
    <citation type="submission" date="2022-01" db="EMBL/GenBank/DDBJ databases">
        <title>Flavihumibacter sp. nov., isolated from sediment of a river.</title>
        <authorList>
            <person name="Liu H."/>
        </authorList>
    </citation>
    <scope>NUCLEOTIDE SEQUENCE [LARGE SCALE GENOMIC DNA]</scope>
    <source>
        <strain evidence="2 3">RY-1</strain>
    </source>
</reference>
<feature type="transmembrane region" description="Helical" evidence="1">
    <location>
        <begin position="63"/>
        <end position="84"/>
    </location>
</feature>
<evidence type="ECO:0008006" key="4">
    <source>
        <dbReference type="Google" id="ProtNLM"/>
    </source>
</evidence>
<evidence type="ECO:0000256" key="1">
    <source>
        <dbReference type="SAM" id="Phobius"/>
    </source>
</evidence>
<comment type="caution">
    <text evidence="2">The sequence shown here is derived from an EMBL/GenBank/DDBJ whole genome shotgun (WGS) entry which is preliminary data.</text>
</comment>
<dbReference type="RefSeq" id="WP_234865444.1">
    <property type="nucleotide sequence ID" value="NZ_JAKEVY010000002.1"/>
</dbReference>
<dbReference type="Proteomes" id="UP001200145">
    <property type="component" value="Unassembled WGS sequence"/>
</dbReference>
<feature type="transmembrane region" description="Helical" evidence="1">
    <location>
        <begin position="96"/>
        <end position="114"/>
    </location>
</feature>
<accession>A0ABS9BH62</accession>
<gene>
    <name evidence="2" type="ORF">L0U88_08260</name>
</gene>
<evidence type="ECO:0000313" key="3">
    <source>
        <dbReference type="Proteomes" id="UP001200145"/>
    </source>
</evidence>
<keyword evidence="3" id="KW-1185">Reference proteome</keyword>
<feature type="transmembrane region" description="Helical" evidence="1">
    <location>
        <begin position="32"/>
        <end position="51"/>
    </location>
</feature>
<keyword evidence="1" id="KW-0812">Transmembrane</keyword>
<proteinExistence type="predicted"/>
<organism evidence="2 3">
    <name type="scientific">Flavihumibacter fluminis</name>
    <dbReference type="NCBI Taxonomy" id="2909236"/>
    <lineage>
        <taxon>Bacteria</taxon>
        <taxon>Pseudomonadati</taxon>
        <taxon>Bacteroidota</taxon>
        <taxon>Chitinophagia</taxon>
        <taxon>Chitinophagales</taxon>
        <taxon>Chitinophagaceae</taxon>
        <taxon>Flavihumibacter</taxon>
    </lineage>
</organism>
<evidence type="ECO:0000313" key="2">
    <source>
        <dbReference type="EMBL" id="MCF1714615.1"/>
    </source>
</evidence>
<dbReference type="EMBL" id="JAKEVY010000002">
    <property type="protein sequence ID" value="MCF1714615.1"/>
    <property type="molecule type" value="Genomic_DNA"/>
</dbReference>
<sequence length="118" mass="13851">MKKEFFLFGSCLFLFILHQLLEKCFHVRIEKVDNYLDALVCLPIILQLIVWERRVLLKDAYYRLPLLHIAGYFVLLSILGELLFPALSNRFTADGWDVLCYAAGTFLFIGVNSYHRIY</sequence>